<organism evidence="9 10">
    <name type="scientific">Actinotalea lenta</name>
    <dbReference type="NCBI Taxonomy" id="3064654"/>
    <lineage>
        <taxon>Bacteria</taxon>
        <taxon>Bacillati</taxon>
        <taxon>Actinomycetota</taxon>
        <taxon>Actinomycetes</taxon>
        <taxon>Micrococcales</taxon>
        <taxon>Cellulomonadaceae</taxon>
        <taxon>Actinotalea</taxon>
    </lineage>
</organism>
<feature type="transmembrane region" description="Helical" evidence="8">
    <location>
        <begin position="284"/>
        <end position="302"/>
    </location>
</feature>
<evidence type="ECO:0000256" key="7">
    <source>
        <dbReference type="ARBA" id="ARBA00023136"/>
    </source>
</evidence>
<keyword evidence="4" id="KW-0997">Cell inner membrane</keyword>
<keyword evidence="3" id="KW-1003">Cell membrane</keyword>
<keyword evidence="10" id="KW-1185">Reference proteome</keyword>
<accession>A0ABT9D6Q3</accession>
<evidence type="ECO:0000256" key="8">
    <source>
        <dbReference type="SAM" id="Phobius"/>
    </source>
</evidence>
<dbReference type="PANTHER" id="PTHR32196">
    <property type="entry name" value="ABC TRANSPORTER PERMEASE PROTEIN YPHD-RELATED-RELATED"/>
    <property type="match status" value="1"/>
</dbReference>
<dbReference type="Proteomes" id="UP001232536">
    <property type="component" value="Unassembled WGS sequence"/>
</dbReference>
<feature type="transmembrane region" description="Helical" evidence="8">
    <location>
        <begin position="308"/>
        <end position="324"/>
    </location>
</feature>
<proteinExistence type="predicted"/>
<feature type="transmembrane region" description="Helical" evidence="8">
    <location>
        <begin position="103"/>
        <end position="126"/>
    </location>
</feature>
<dbReference type="InterPro" id="IPR001851">
    <property type="entry name" value="ABC_transp_permease"/>
</dbReference>
<comment type="subcellular location">
    <subcellularLocation>
        <location evidence="1">Cell membrane</location>
        <topology evidence="1">Multi-pass membrane protein</topology>
    </subcellularLocation>
</comment>
<dbReference type="CDD" id="cd06579">
    <property type="entry name" value="TM_PBP1_transp_AraH_like"/>
    <property type="match status" value="1"/>
</dbReference>
<comment type="caution">
    <text evidence="9">The sequence shown here is derived from an EMBL/GenBank/DDBJ whole genome shotgun (WGS) entry which is preliminary data.</text>
</comment>
<protein>
    <submittedName>
        <fullName evidence="9">ABC transporter permease</fullName>
    </submittedName>
</protein>
<evidence type="ECO:0000256" key="2">
    <source>
        <dbReference type="ARBA" id="ARBA00022448"/>
    </source>
</evidence>
<keyword evidence="7 8" id="KW-0472">Membrane</keyword>
<evidence type="ECO:0000256" key="3">
    <source>
        <dbReference type="ARBA" id="ARBA00022475"/>
    </source>
</evidence>
<feature type="transmembrane region" description="Helical" evidence="8">
    <location>
        <begin position="172"/>
        <end position="193"/>
    </location>
</feature>
<name>A0ABT9D6Q3_9CELL</name>
<keyword evidence="2" id="KW-0813">Transport</keyword>
<evidence type="ECO:0000256" key="1">
    <source>
        <dbReference type="ARBA" id="ARBA00004651"/>
    </source>
</evidence>
<evidence type="ECO:0000313" key="10">
    <source>
        <dbReference type="Proteomes" id="UP001232536"/>
    </source>
</evidence>
<keyword evidence="6 8" id="KW-1133">Transmembrane helix</keyword>
<feature type="transmembrane region" description="Helical" evidence="8">
    <location>
        <begin position="29"/>
        <end position="52"/>
    </location>
</feature>
<evidence type="ECO:0000256" key="5">
    <source>
        <dbReference type="ARBA" id="ARBA00022692"/>
    </source>
</evidence>
<gene>
    <name evidence="9" type="ORF">Q6348_04830</name>
</gene>
<reference evidence="9 10" key="1">
    <citation type="submission" date="2023-07" db="EMBL/GenBank/DDBJ databases">
        <title>Description of novel actinomycetes strains, isolated from tidal flat sediment.</title>
        <authorList>
            <person name="Lu C."/>
        </authorList>
    </citation>
    <scope>NUCLEOTIDE SEQUENCE [LARGE SCALE GENOMIC DNA]</scope>
    <source>
        <strain evidence="9 10">SYSU T00b441</strain>
    </source>
</reference>
<feature type="transmembrane region" description="Helical" evidence="8">
    <location>
        <begin position="256"/>
        <end position="277"/>
    </location>
</feature>
<dbReference type="PANTHER" id="PTHR32196:SF21">
    <property type="entry name" value="ABC TRANSPORTER PERMEASE PROTEIN YPHD-RELATED"/>
    <property type="match status" value="1"/>
</dbReference>
<evidence type="ECO:0000313" key="9">
    <source>
        <dbReference type="EMBL" id="MDO8106518.1"/>
    </source>
</evidence>
<evidence type="ECO:0000256" key="6">
    <source>
        <dbReference type="ARBA" id="ARBA00022989"/>
    </source>
</evidence>
<keyword evidence="5 8" id="KW-0812">Transmembrane</keyword>
<dbReference type="RefSeq" id="WP_304600170.1">
    <property type="nucleotide sequence ID" value="NZ_JAUQYP010000001.1"/>
</dbReference>
<feature type="transmembrane region" description="Helical" evidence="8">
    <location>
        <begin position="64"/>
        <end position="97"/>
    </location>
</feature>
<feature type="transmembrane region" description="Helical" evidence="8">
    <location>
        <begin position="224"/>
        <end position="244"/>
    </location>
</feature>
<dbReference type="Pfam" id="PF02653">
    <property type="entry name" value="BPD_transp_2"/>
    <property type="match status" value="1"/>
</dbReference>
<dbReference type="EMBL" id="JAUQYP010000001">
    <property type="protein sequence ID" value="MDO8106518.1"/>
    <property type="molecule type" value="Genomic_DNA"/>
</dbReference>
<sequence length="332" mass="34391">MSVELATSTSVSESRDWVALAKIALSRSALWLLLVALAVVANVLSHGSFLTLKNVVNILAQNSVLGVLAVGQTLVILTAGIDLSLGSITALVAIVVLQAQGLGFGLSLLAGLLVGLIAGLVNGLLVSVGRVPPFIATLGMMQVAMGLAYVLSQGFSINDNQHVGLLFGHDKLFGLVPSLVIVWAVVTVVAWFVTKRMRYGSYIYAVGGSPKTARTSGVPVTKTLVFAYAFAGVCAAIGAVLYVNRNGNAEPSIANITTLSMSMAPVVVGGTSLFGGIGGVWKTISGVLVLGVLGNIMVLVGVPANPQQAIQGVIMIAVVFIFVAQERRQRLR</sequence>
<feature type="transmembrane region" description="Helical" evidence="8">
    <location>
        <begin position="133"/>
        <end position="152"/>
    </location>
</feature>
<evidence type="ECO:0000256" key="4">
    <source>
        <dbReference type="ARBA" id="ARBA00022519"/>
    </source>
</evidence>